<keyword evidence="4" id="KW-0028">Amino-acid biosynthesis</keyword>
<proteinExistence type="predicted"/>
<evidence type="ECO:0000256" key="6">
    <source>
        <dbReference type="ARBA" id="ARBA00023141"/>
    </source>
</evidence>
<dbReference type="EMBL" id="SNRY01000378">
    <property type="protein sequence ID" value="KAA6341582.1"/>
    <property type="molecule type" value="Genomic_DNA"/>
</dbReference>
<dbReference type="EC" id="4.2.1.20" evidence="3"/>
<dbReference type="PANTHER" id="PTHR43406:SF1">
    <property type="entry name" value="TRYPTOPHAN SYNTHASE ALPHA CHAIN, CHLOROPLASTIC"/>
    <property type="match status" value="1"/>
</dbReference>
<dbReference type="GO" id="GO:0005829">
    <property type="term" value="C:cytosol"/>
    <property type="evidence" value="ECO:0007669"/>
    <property type="project" value="TreeGrafter"/>
</dbReference>
<dbReference type="GO" id="GO:0004834">
    <property type="term" value="F:tryptophan synthase activity"/>
    <property type="evidence" value="ECO:0007669"/>
    <property type="project" value="UniProtKB-EC"/>
</dbReference>
<dbReference type="InterPro" id="IPR011060">
    <property type="entry name" value="RibuloseP-bd_barrel"/>
</dbReference>
<evidence type="ECO:0000256" key="7">
    <source>
        <dbReference type="ARBA" id="ARBA00023239"/>
    </source>
</evidence>
<comment type="pathway">
    <text evidence="1">Amino-acid biosynthesis; L-tryptophan biosynthesis; L-tryptophan from chorismate: step 5/5.</text>
</comment>
<dbReference type="InterPro" id="IPR013785">
    <property type="entry name" value="Aldolase_TIM"/>
</dbReference>
<protein>
    <recommendedName>
        <fullName evidence="3">tryptophan synthase</fullName>
        <ecNumber evidence="3">4.2.1.20</ecNumber>
    </recommendedName>
</protein>
<name>A0A5J4S7A0_9ZZZZ</name>
<evidence type="ECO:0000256" key="4">
    <source>
        <dbReference type="ARBA" id="ARBA00022605"/>
    </source>
</evidence>
<evidence type="ECO:0000256" key="5">
    <source>
        <dbReference type="ARBA" id="ARBA00022822"/>
    </source>
</evidence>
<comment type="subunit">
    <text evidence="2">Tetramer of two alpha and two beta chains.</text>
</comment>
<comment type="catalytic activity">
    <reaction evidence="8">
        <text>(1S,2R)-1-C-(indol-3-yl)glycerol 3-phosphate + L-serine = D-glyceraldehyde 3-phosphate + L-tryptophan + H2O</text>
        <dbReference type="Rhea" id="RHEA:10532"/>
        <dbReference type="ChEBI" id="CHEBI:15377"/>
        <dbReference type="ChEBI" id="CHEBI:33384"/>
        <dbReference type="ChEBI" id="CHEBI:57912"/>
        <dbReference type="ChEBI" id="CHEBI:58866"/>
        <dbReference type="ChEBI" id="CHEBI:59776"/>
        <dbReference type="EC" id="4.2.1.20"/>
    </reaction>
</comment>
<sequence length="257" mass="29260">MNRINRLFNNESKSLLAVYFCAGYPALESTERVIYALDKNGVDMALIGLPSEYSKVGTLIVRDASADSPENEITLSLLFQQLRHIRRTAQIPLILLNNLNDIAEFGIESYCRKCVECGIDGVIIPDLSFDDYHKRVRIVSERYGLLVMMFVTPDTGDEKIELIDKHTSGFICMMIPTAETDEQRNNAHNKREFFKKIKDMKLTNSLMAYFDVNTKSNFQMACEYASGAIVSNGFMELLTEERDAEQATKKLIQKLKK</sequence>
<dbReference type="InterPro" id="IPR002028">
    <property type="entry name" value="Trp_synthase_suA"/>
</dbReference>
<evidence type="ECO:0000256" key="3">
    <source>
        <dbReference type="ARBA" id="ARBA00012043"/>
    </source>
</evidence>
<comment type="caution">
    <text evidence="9">The sequence shown here is derived from an EMBL/GenBank/DDBJ whole genome shotgun (WGS) entry which is preliminary data.</text>
</comment>
<dbReference type="Pfam" id="PF00290">
    <property type="entry name" value="Trp_syntA"/>
    <property type="match status" value="1"/>
</dbReference>
<evidence type="ECO:0000256" key="2">
    <source>
        <dbReference type="ARBA" id="ARBA00011270"/>
    </source>
</evidence>
<keyword evidence="6" id="KW-0057">Aromatic amino acid biosynthesis</keyword>
<keyword evidence="7 9" id="KW-0456">Lyase</keyword>
<dbReference type="CDD" id="cd04724">
    <property type="entry name" value="Tryptophan_synthase_alpha"/>
    <property type="match status" value="1"/>
</dbReference>
<dbReference type="UniPathway" id="UPA00035">
    <property type="reaction ID" value="UER00044"/>
</dbReference>
<evidence type="ECO:0000256" key="1">
    <source>
        <dbReference type="ARBA" id="ARBA00004733"/>
    </source>
</evidence>
<dbReference type="AlphaFoldDB" id="A0A5J4S7A0"/>
<evidence type="ECO:0000313" key="9">
    <source>
        <dbReference type="EMBL" id="KAA6341582.1"/>
    </source>
</evidence>
<evidence type="ECO:0000256" key="8">
    <source>
        <dbReference type="ARBA" id="ARBA00049047"/>
    </source>
</evidence>
<reference evidence="9" key="1">
    <citation type="submission" date="2019-03" db="EMBL/GenBank/DDBJ databases">
        <title>Single cell metagenomics reveals metabolic interactions within the superorganism composed of flagellate Streblomastix strix and complex community of Bacteroidetes bacteria on its surface.</title>
        <authorList>
            <person name="Treitli S.C."/>
            <person name="Kolisko M."/>
            <person name="Husnik F."/>
            <person name="Keeling P."/>
            <person name="Hampl V."/>
        </authorList>
    </citation>
    <scope>NUCLEOTIDE SEQUENCE</scope>
    <source>
        <strain evidence="9">STM</strain>
    </source>
</reference>
<dbReference type="SUPFAM" id="SSF51366">
    <property type="entry name" value="Ribulose-phoshate binding barrel"/>
    <property type="match status" value="1"/>
</dbReference>
<accession>A0A5J4S7A0</accession>
<organism evidence="9">
    <name type="scientific">termite gut metagenome</name>
    <dbReference type="NCBI Taxonomy" id="433724"/>
    <lineage>
        <taxon>unclassified sequences</taxon>
        <taxon>metagenomes</taxon>
        <taxon>organismal metagenomes</taxon>
    </lineage>
</organism>
<dbReference type="PANTHER" id="PTHR43406">
    <property type="entry name" value="TRYPTOPHAN SYNTHASE, ALPHA CHAIN"/>
    <property type="match status" value="1"/>
</dbReference>
<keyword evidence="5" id="KW-0822">Tryptophan biosynthesis</keyword>
<gene>
    <name evidence="9" type="ORF">EZS27_010623</name>
</gene>
<dbReference type="Gene3D" id="3.20.20.70">
    <property type="entry name" value="Aldolase class I"/>
    <property type="match status" value="1"/>
</dbReference>